<dbReference type="InterPro" id="IPR058248">
    <property type="entry name" value="Lxx211020-like"/>
</dbReference>
<dbReference type="AlphaFoldDB" id="Q1YJ36"/>
<dbReference type="Pfam" id="PF04314">
    <property type="entry name" value="PCuAC"/>
    <property type="match status" value="1"/>
</dbReference>
<dbReference type="PANTHER" id="PTHR36302">
    <property type="entry name" value="BLR7088 PROTEIN"/>
    <property type="match status" value="1"/>
</dbReference>
<dbReference type="Gene3D" id="2.60.40.1890">
    <property type="entry name" value="PCu(A)C copper chaperone"/>
    <property type="match status" value="1"/>
</dbReference>
<dbReference type="PANTHER" id="PTHR36302:SF1">
    <property type="entry name" value="COPPER CHAPERONE PCU(A)C"/>
    <property type="match status" value="1"/>
</dbReference>
<keyword evidence="1" id="KW-0732">Signal</keyword>
<dbReference type="BioCyc" id="AURANTIMONAS:SI859A1_01284-MONOMER"/>
<evidence type="ECO:0008006" key="4">
    <source>
        <dbReference type="Google" id="ProtNLM"/>
    </source>
</evidence>
<dbReference type="Proteomes" id="UP000000321">
    <property type="component" value="Unassembled WGS sequence"/>
</dbReference>
<evidence type="ECO:0000313" key="2">
    <source>
        <dbReference type="EMBL" id="EAS49931.1"/>
    </source>
</evidence>
<evidence type="ECO:0000313" key="3">
    <source>
        <dbReference type="Proteomes" id="UP000000321"/>
    </source>
</evidence>
<organism evidence="2 3">
    <name type="scientific">Aurantimonas manganoxydans (strain ATCC BAA-1229 / DSM 21871 / SI85-9A1)</name>
    <dbReference type="NCBI Taxonomy" id="287752"/>
    <lineage>
        <taxon>Bacteria</taxon>
        <taxon>Pseudomonadati</taxon>
        <taxon>Pseudomonadota</taxon>
        <taxon>Alphaproteobacteria</taxon>
        <taxon>Hyphomicrobiales</taxon>
        <taxon>Aurantimonadaceae</taxon>
        <taxon>Aurantimonas</taxon>
    </lineage>
</organism>
<sequence length="161" mass="16697">MRFPTSIVLVLTLTGAAAAHEVTAGDLVIGHPWSRATPATAKTGVGYLTVTNNGSEPDRLIGGSADVSAGFRLHTSKIVDGVARMRPLEGGLPIAPGETISLKPGATHVMLTGMKKPILEAEPFAGTLVFEKAGSVPVEFTVEGFGGRPAEASDSHLEKRQ</sequence>
<keyword evidence="3" id="KW-1185">Reference proteome</keyword>
<name>Q1YJ36_AURMS</name>
<reference evidence="2 3" key="1">
    <citation type="journal article" date="2008" name="Appl. Environ. Microbiol.">
        <title>Genomic insights into Mn(II) oxidation by the marine alphaproteobacterium Aurantimonas sp. strain SI85-9A1.</title>
        <authorList>
            <person name="Dick G.J."/>
            <person name="Podell S."/>
            <person name="Johnson H.A."/>
            <person name="Rivera-Espinoza Y."/>
            <person name="Bernier-Latmani R."/>
            <person name="McCarthy J.K."/>
            <person name="Torpey J.W."/>
            <person name="Clement B.G."/>
            <person name="Gaasterland T."/>
            <person name="Tebo B.M."/>
        </authorList>
    </citation>
    <scope>NUCLEOTIDE SEQUENCE [LARGE SCALE GENOMIC DNA]</scope>
    <source>
        <strain evidence="2 3">SI85-9A1</strain>
    </source>
</reference>
<feature type="chain" id="PRO_5004197631" description="Copper chaperone PCu(A)C" evidence="1">
    <location>
        <begin position="25"/>
        <end position="161"/>
    </location>
</feature>
<accession>Q1YJ36</accession>
<dbReference type="EMBL" id="AAPJ01000003">
    <property type="protein sequence ID" value="EAS49931.1"/>
    <property type="molecule type" value="Genomic_DNA"/>
</dbReference>
<gene>
    <name evidence="2" type="ORF">SI859A1_01284</name>
</gene>
<dbReference type="RefSeq" id="WP_009209142.1">
    <property type="nucleotide sequence ID" value="NZ_BBWP01000041.1"/>
</dbReference>
<feature type="signal peptide" evidence="1">
    <location>
        <begin position="1"/>
        <end position="24"/>
    </location>
</feature>
<dbReference type="InterPro" id="IPR007410">
    <property type="entry name" value="LpqE-like"/>
</dbReference>
<dbReference type="HOGENOM" id="CLU_100939_2_2_5"/>
<dbReference type="OrthoDB" id="9796962at2"/>
<protein>
    <recommendedName>
        <fullName evidence="4">Copper chaperone PCu(A)C</fullName>
    </recommendedName>
</protein>
<dbReference type="SUPFAM" id="SSF110087">
    <property type="entry name" value="DR1885-like metal-binding protein"/>
    <property type="match status" value="1"/>
</dbReference>
<evidence type="ECO:0000256" key="1">
    <source>
        <dbReference type="SAM" id="SignalP"/>
    </source>
</evidence>
<comment type="caution">
    <text evidence="2">The sequence shown here is derived from an EMBL/GenBank/DDBJ whole genome shotgun (WGS) entry which is preliminary data.</text>
</comment>
<proteinExistence type="predicted"/>
<dbReference type="InterPro" id="IPR036182">
    <property type="entry name" value="PCuAC_sf"/>
</dbReference>